<evidence type="ECO:0000256" key="4">
    <source>
        <dbReference type="ARBA" id="ARBA00023242"/>
    </source>
</evidence>
<proteinExistence type="inferred from homology"/>
<dbReference type="InterPro" id="IPR026532">
    <property type="entry name" value="BRX1"/>
</dbReference>
<dbReference type="GO" id="GO:0019843">
    <property type="term" value="F:rRNA binding"/>
    <property type="evidence" value="ECO:0007669"/>
    <property type="project" value="InterPro"/>
</dbReference>
<dbReference type="AlphaFoldDB" id="A0AA39X2I9"/>
<dbReference type="GO" id="GO:0006364">
    <property type="term" value="P:rRNA processing"/>
    <property type="evidence" value="ECO:0007669"/>
    <property type="project" value="InterPro"/>
</dbReference>
<protein>
    <submittedName>
        <fullName evidence="7">Brix domain-containing protein</fullName>
    </submittedName>
</protein>
<keyword evidence="8" id="KW-1185">Reference proteome</keyword>
<organism evidence="7 8">
    <name type="scientific">Immersiella caudata</name>
    <dbReference type="NCBI Taxonomy" id="314043"/>
    <lineage>
        <taxon>Eukaryota</taxon>
        <taxon>Fungi</taxon>
        <taxon>Dikarya</taxon>
        <taxon>Ascomycota</taxon>
        <taxon>Pezizomycotina</taxon>
        <taxon>Sordariomycetes</taxon>
        <taxon>Sordariomycetidae</taxon>
        <taxon>Sordariales</taxon>
        <taxon>Lasiosphaeriaceae</taxon>
        <taxon>Immersiella</taxon>
    </lineage>
</organism>
<dbReference type="Pfam" id="PF04427">
    <property type="entry name" value="Brix"/>
    <property type="match status" value="1"/>
</dbReference>
<dbReference type="SUPFAM" id="SSF52954">
    <property type="entry name" value="Class II aaRS ABD-related"/>
    <property type="match status" value="1"/>
</dbReference>
<dbReference type="FunFam" id="3.40.50.10480:FF:000009">
    <property type="entry name" value="Ribosome biogenesis protein, putative"/>
    <property type="match status" value="1"/>
</dbReference>
<dbReference type="PANTHER" id="PTHR13634">
    <property type="entry name" value="RIBOSOME BIOGENESIS PROTEIN BRIX"/>
    <property type="match status" value="1"/>
</dbReference>
<feature type="domain" description="Brix" evidence="6">
    <location>
        <begin position="32"/>
        <end position="248"/>
    </location>
</feature>
<dbReference type="PANTHER" id="PTHR13634:SF0">
    <property type="entry name" value="RIBOSOME BIOGENESIS PROTEIN BRX1 HOMOLOG"/>
    <property type="match status" value="1"/>
</dbReference>
<feature type="compositionally biased region" description="Basic and acidic residues" evidence="5">
    <location>
        <begin position="298"/>
        <end position="315"/>
    </location>
</feature>
<keyword evidence="4" id="KW-0539">Nucleus</keyword>
<feature type="region of interest" description="Disordered" evidence="5">
    <location>
        <begin position="199"/>
        <end position="224"/>
    </location>
</feature>
<accession>A0AA39X2I9</accession>
<gene>
    <name evidence="7" type="ORF">B0T14DRAFT_422285</name>
</gene>
<keyword evidence="3" id="KW-0690">Ribosome biogenesis</keyword>
<evidence type="ECO:0000313" key="8">
    <source>
        <dbReference type="Proteomes" id="UP001175000"/>
    </source>
</evidence>
<dbReference type="GO" id="GO:0005730">
    <property type="term" value="C:nucleolus"/>
    <property type="evidence" value="ECO:0007669"/>
    <property type="project" value="UniProtKB-SubCell"/>
</dbReference>
<comment type="subcellular location">
    <subcellularLocation>
        <location evidence="1">Nucleus</location>
        <location evidence="1">Nucleolus</location>
    </subcellularLocation>
</comment>
<evidence type="ECO:0000256" key="3">
    <source>
        <dbReference type="ARBA" id="ARBA00022517"/>
    </source>
</evidence>
<reference evidence="7" key="1">
    <citation type="submission" date="2023-06" db="EMBL/GenBank/DDBJ databases">
        <title>Genome-scale phylogeny and comparative genomics of the fungal order Sordariales.</title>
        <authorList>
            <consortium name="Lawrence Berkeley National Laboratory"/>
            <person name="Hensen N."/>
            <person name="Bonometti L."/>
            <person name="Westerberg I."/>
            <person name="Brannstrom I.O."/>
            <person name="Guillou S."/>
            <person name="Cros-Aarteil S."/>
            <person name="Calhoun S."/>
            <person name="Haridas S."/>
            <person name="Kuo A."/>
            <person name="Mondo S."/>
            <person name="Pangilinan J."/>
            <person name="Riley R."/>
            <person name="Labutti K."/>
            <person name="Andreopoulos B."/>
            <person name="Lipzen A."/>
            <person name="Chen C."/>
            <person name="Yanf M."/>
            <person name="Daum C."/>
            <person name="Ng V."/>
            <person name="Clum A."/>
            <person name="Steindorff A."/>
            <person name="Ohm R."/>
            <person name="Martin F."/>
            <person name="Silar P."/>
            <person name="Natvig D."/>
            <person name="Lalanne C."/>
            <person name="Gautier V."/>
            <person name="Ament-Velasquez S.L."/>
            <person name="Kruys A."/>
            <person name="Hutchinson M.I."/>
            <person name="Powell A.J."/>
            <person name="Barry K."/>
            <person name="Miller A.N."/>
            <person name="Grigoriev I.V."/>
            <person name="Debuchy R."/>
            <person name="Gladieux P."/>
            <person name="Thoren M.H."/>
            <person name="Johannesson H."/>
        </authorList>
    </citation>
    <scope>NUCLEOTIDE SEQUENCE</scope>
    <source>
        <strain evidence="7">CBS 606.72</strain>
    </source>
</reference>
<evidence type="ECO:0000256" key="5">
    <source>
        <dbReference type="SAM" id="MobiDB-lite"/>
    </source>
</evidence>
<evidence type="ECO:0000256" key="2">
    <source>
        <dbReference type="ARBA" id="ARBA00006369"/>
    </source>
</evidence>
<evidence type="ECO:0000259" key="6">
    <source>
        <dbReference type="PROSITE" id="PS50833"/>
    </source>
</evidence>
<name>A0AA39X2I9_9PEZI</name>
<comment type="caution">
    <text evidence="7">The sequence shown here is derived from an EMBL/GenBank/DDBJ whole genome shotgun (WGS) entry which is preliminary data.</text>
</comment>
<dbReference type="SMART" id="SM00879">
    <property type="entry name" value="Brix"/>
    <property type="match status" value="1"/>
</dbReference>
<dbReference type="PROSITE" id="PS50833">
    <property type="entry name" value="BRIX"/>
    <property type="match status" value="1"/>
</dbReference>
<feature type="region of interest" description="Disordered" evidence="5">
    <location>
        <begin position="268"/>
        <end position="315"/>
    </location>
</feature>
<sequence length="315" mass="35520">MASVYKALSKSKGDQPDVEKDGANGGVKRNKQRVLILSSRGVTYRHRHLLNDLAAMLPHGRKDVKFDSKSKMYQLNELAELYNCNNVMFFEARKGKDLYMWFSKVPNGPTVKMHAQNLHTMEELHFTGNCLKGTRPVLSFDAAFEQEAHLKVIKELFLHMFGVPQGARKSKPFIDHIMGFSFADGKIWVRNYEVREVEKAKGEGKGDEESTNKGKKPKMGDKDTDVSLVEIGPRFVLTPIVIQEGSFGGPIIYENKRFVSPNQVRSELRKAKAGRHNVRAEQKREGLGKRASLGLLKNGEKKKDGTGLDTRELFA</sequence>
<comment type="similarity">
    <text evidence="2">Belongs to the BRX1 family.</text>
</comment>
<dbReference type="Gene3D" id="3.40.50.10480">
    <property type="entry name" value="Probable brix-domain ribosomal biogenesis protein"/>
    <property type="match status" value="1"/>
</dbReference>
<dbReference type="EMBL" id="JAULSU010000002">
    <property type="protein sequence ID" value="KAK0626109.1"/>
    <property type="molecule type" value="Genomic_DNA"/>
</dbReference>
<dbReference type="InterPro" id="IPR007109">
    <property type="entry name" value="Brix"/>
</dbReference>
<evidence type="ECO:0000256" key="1">
    <source>
        <dbReference type="ARBA" id="ARBA00004604"/>
    </source>
</evidence>
<feature type="compositionally biased region" description="Basic and acidic residues" evidence="5">
    <location>
        <begin position="278"/>
        <end position="288"/>
    </location>
</feature>
<dbReference type="Proteomes" id="UP001175000">
    <property type="component" value="Unassembled WGS sequence"/>
</dbReference>
<evidence type="ECO:0000313" key="7">
    <source>
        <dbReference type="EMBL" id="KAK0626109.1"/>
    </source>
</evidence>
<dbReference type="GO" id="GO:0000027">
    <property type="term" value="P:ribosomal large subunit assembly"/>
    <property type="evidence" value="ECO:0007669"/>
    <property type="project" value="UniProtKB-ARBA"/>
</dbReference>